<proteinExistence type="inferred from homology"/>
<feature type="domain" description="Fe-containing alcohol dehydrogenase-like C-terminal" evidence="4">
    <location>
        <begin position="188"/>
        <end position="383"/>
    </location>
</feature>
<dbReference type="GO" id="GO:0005829">
    <property type="term" value="C:cytosol"/>
    <property type="evidence" value="ECO:0007669"/>
    <property type="project" value="TreeGrafter"/>
</dbReference>
<dbReference type="Proteomes" id="UP000316238">
    <property type="component" value="Unassembled WGS sequence"/>
</dbReference>
<evidence type="ECO:0000259" key="4">
    <source>
        <dbReference type="Pfam" id="PF25137"/>
    </source>
</evidence>
<reference evidence="5" key="1">
    <citation type="submission" date="2017-07" db="EMBL/GenBank/DDBJ databases">
        <title>The cable genome - Insights into the physiology and evolution of filamentous bacteria capable of sulfide oxidation via long distance electron transfer.</title>
        <authorList>
            <person name="Thorup C."/>
            <person name="Bjerg J.T."/>
            <person name="Schreiber L."/>
            <person name="Nielsen L.P."/>
            <person name="Kjeldsen K.U."/>
            <person name="Boesen T."/>
            <person name="Boggild A."/>
            <person name="Meysman F."/>
            <person name="Geelhoed J."/>
            <person name="Schramm A."/>
        </authorList>
    </citation>
    <scope>NUCLEOTIDE SEQUENCE [LARGE SCALE GENOMIC DNA]</scope>
    <source>
        <strain evidence="5">GS</strain>
    </source>
</reference>
<dbReference type="GO" id="GO:1990362">
    <property type="term" value="F:butanol dehydrogenase (NAD+) activity"/>
    <property type="evidence" value="ECO:0007669"/>
    <property type="project" value="InterPro"/>
</dbReference>
<evidence type="ECO:0000259" key="3">
    <source>
        <dbReference type="Pfam" id="PF00465"/>
    </source>
</evidence>
<dbReference type="GO" id="GO:0046872">
    <property type="term" value="F:metal ion binding"/>
    <property type="evidence" value="ECO:0007669"/>
    <property type="project" value="InterPro"/>
</dbReference>
<dbReference type="InterPro" id="IPR056798">
    <property type="entry name" value="ADH_Fe_C"/>
</dbReference>
<comment type="caution">
    <text evidence="5">The sequence shown here is derived from an EMBL/GenBank/DDBJ whole genome shotgun (WGS) entry which is preliminary data.</text>
</comment>
<gene>
    <name evidence="5" type="ORF">CDV28_11221</name>
</gene>
<sequence>MQNFVFHNPTKIIFGRGTVPSIGKESAEFGNRALLVYGQNSIKKNGLHGQVVASLAQAGLTVIEHGGVCSNPLLEHVRAGIAKVREHDIQVIVAVGGGSVIDTAKAIAAGSPADCDVWNFFIGKQTLKTALPITTVLTLAATGSEMNAGTVITNEASKGKFALSHRLLYPKVSILDPEQTFTVPPSYTAYGAVDAIAHVLEFYMTTTDEDVPVQAELMEGLIRNAMQSCERCLADPCDYGGRSALMWTATLALNGLTGAGLGQTAFPMHMIEHSLSALYNVAHGAGLAVVIPGWLRWRLPQDAARIARLGRSVFNLVGGTDAERAEQTILAFRNWFSKVGSPVTLAELNIPASDTSQIAANALTLARLWRLDAYSQENIEAVLSLCQ</sequence>
<name>A0A521G203_9BACT</name>
<evidence type="ECO:0000313" key="6">
    <source>
        <dbReference type="Proteomes" id="UP000316238"/>
    </source>
</evidence>
<dbReference type="Gene3D" id="1.20.1090.10">
    <property type="entry name" value="Dehydroquinate synthase-like - alpha domain"/>
    <property type="match status" value="1"/>
</dbReference>
<dbReference type="EMBL" id="NQJD01000012">
    <property type="protein sequence ID" value="TAA75047.1"/>
    <property type="molecule type" value="Genomic_DNA"/>
</dbReference>
<dbReference type="PANTHER" id="PTHR43633">
    <property type="entry name" value="ALCOHOL DEHYDROGENASE YQHD"/>
    <property type="match status" value="1"/>
</dbReference>
<dbReference type="InterPro" id="IPR001670">
    <property type="entry name" value="ADH_Fe/GldA"/>
</dbReference>
<organism evidence="5 6">
    <name type="scientific">Candidatus Electronema aureum</name>
    <dbReference type="NCBI Taxonomy" id="2005002"/>
    <lineage>
        <taxon>Bacteria</taxon>
        <taxon>Pseudomonadati</taxon>
        <taxon>Thermodesulfobacteriota</taxon>
        <taxon>Desulfobulbia</taxon>
        <taxon>Desulfobulbales</taxon>
        <taxon>Desulfobulbaceae</taxon>
        <taxon>Candidatus Electronema</taxon>
    </lineage>
</organism>
<keyword evidence="6" id="KW-1185">Reference proteome</keyword>
<dbReference type="AlphaFoldDB" id="A0A521G203"/>
<dbReference type="Gene3D" id="3.40.50.1970">
    <property type="match status" value="1"/>
</dbReference>
<dbReference type="Pfam" id="PF00465">
    <property type="entry name" value="Fe-ADH"/>
    <property type="match status" value="1"/>
</dbReference>
<dbReference type="PANTHER" id="PTHR43633:SF1">
    <property type="entry name" value="ALCOHOL DEHYDROGENASE YQHD"/>
    <property type="match status" value="1"/>
</dbReference>
<evidence type="ECO:0000313" key="5">
    <source>
        <dbReference type="EMBL" id="TAA75047.1"/>
    </source>
</evidence>
<evidence type="ECO:0000256" key="1">
    <source>
        <dbReference type="ARBA" id="ARBA00007358"/>
    </source>
</evidence>
<dbReference type="PROSITE" id="PS00913">
    <property type="entry name" value="ADH_IRON_1"/>
    <property type="match status" value="1"/>
</dbReference>
<dbReference type="InterPro" id="IPR018211">
    <property type="entry name" value="ADH_Fe_CS"/>
</dbReference>
<dbReference type="GO" id="GO:0008106">
    <property type="term" value="F:alcohol dehydrogenase (NADP+) activity"/>
    <property type="evidence" value="ECO:0007669"/>
    <property type="project" value="TreeGrafter"/>
</dbReference>
<dbReference type="Pfam" id="PF25137">
    <property type="entry name" value="ADH_Fe_C"/>
    <property type="match status" value="1"/>
</dbReference>
<protein>
    <submittedName>
        <fullName evidence="5">Uncharacterized protein</fullName>
    </submittedName>
</protein>
<comment type="similarity">
    <text evidence="1">Belongs to the iron-containing alcohol dehydrogenase family.</text>
</comment>
<evidence type="ECO:0000256" key="2">
    <source>
        <dbReference type="ARBA" id="ARBA00023002"/>
    </source>
</evidence>
<dbReference type="CDD" id="cd08187">
    <property type="entry name" value="BDH"/>
    <property type="match status" value="1"/>
</dbReference>
<dbReference type="SUPFAM" id="SSF56796">
    <property type="entry name" value="Dehydroquinate synthase-like"/>
    <property type="match status" value="1"/>
</dbReference>
<dbReference type="FunFam" id="3.40.50.1970:FF:000003">
    <property type="entry name" value="Alcohol dehydrogenase, iron-containing"/>
    <property type="match status" value="1"/>
</dbReference>
<feature type="domain" description="Alcohol dehydrogenase iron-type/glycerol dehydrogenase GldA" evidence="3">
    <location>
        <begin position="9"/>
        <end position="177"/>
    </location>
</feature>
<keyword evidence="2" id="KW-0560">Oxidoreductase</keyword>
<dbReference type="InterPro" id="IPR044731">
    <property type="entry name" value="BDH-like"/>
</dbReference>
<dbReference type="GO" id="GO:1990002">
    <property type="term" value="F:methylglyoxal reductase (NADPH) (acetol producing) activity"/>
    <property type="evidence" value="ECO:0007669"/>
    <property type="project" value="TreeGrafter"/>
</dbReference>
<accession>A0A521G203</accession>